<dbReference type="EMBL" id="CP102780">
    <property type="protein sequence ID" value="UVA80445.1"/>
    <property type="molecule type" value="Genomic_DNA"/>
</dbReference>
<feature type="compositionally biased region" description="Low complexity" evidence="1">
    <location>
        <begin position="74"/>
        <end position="84"/>
    </location>
</feature>
<dbReference type="NCBIfam" id="TIGR03741">
    <property type="entry name" value="PRTRC_E"/>
    <property type="match status" value="1"/>
</dbReference>
<proteinExistence type="predicted"/>
<name>A0ABY5QIU1_9BURK</name>
<gene>
    <name evidence="3" type="ORF">NTU39_05320</name>
</gene>
<feature type="compositionally biased region" description="Basic residues" evidence="1">
    <location>
        <begin position="97"/>
        <end position="106"/>
    </location>
</feature>
<reference evidence="3" key="1">
    <citation type="submission" date="2022-08" db="EMBL/GenBank/DDBJ databases">
        <title>Multi-unit outbreak of Pandoraea commovens among non-cystic fibrosis intensive care patients from 2019 to 2021 in Berlin, Germany.</title>
        <authorList>
            <person name="Menzel P."/>
        </authorList>
    </citation>
    <scope>NUCLEOTIDE SEQUENCE</scope>
    <source>
        <strain evidence="3">LB-19-202-79</strain>
    </source>
</reference>
<evidence type="ECO:0000313" key="3">
    <source>
        <dbReference type="EMBL" id="UVA80445.1"/>
    </source>
</evidence>
<feature type="compositionally biased region" description="Polar residues" evidence="1">
    <location>
        <begin position="108"/>
        <end position="118"/>
    </location>
</feature>
<dbReference type="RefSeq" id="WP_257959377.1">
    <property type="nucleotide sequence ID" value="NZ_CP102780.1"/>
</dbReference>
<feature type="domain" description="ParB-related ThiF-related cassette protein E" evidence="2">
    <location>
        <begin position="2"/>
        <end position="62"/>
    </location>
</feature>
<dbReference type="Pfam" id="PF19556">
    <property type="entry name" value="PRTRC_E"/>
    <property type="match status" value="1"/>
</dbReference>
<evidence type="ECO:0000259" key="2">
    <source>
        <dbReference type="Pfam" id="PF19556"/>
    </source>
</evidence>
<accession>A0ABY5QIU1</accession>
<feature type="region of interest" description="Disordered" evidence="1">
    <location>
        <begin position="74"/>
        <end position="160"/>
    </location>
</feature>
<dbReference type="Proteomes" id="UP001058980">
    <property type="component" value="Chromosome"/>
</dbReference>
<keyword evidence="4" id="KW-1185">Reference proteome</keyword>
<evidence type="ECO:0000313" key="4">
    <source>
        <dbReference type="Proteomes" id="UP001058980"/>
    </source>
</evidence>
<dbReference type="InterPro" id="IPR022273">
    <property type="entry name" value="PRTRC_protein-E"/>
</dbReference>
<sequence length="160" mass="16524">MFTELHALAQRTSLTIAVTAEGEHLRVHVLPTPTKEGTPVHPLSLIGTPEELDEQFPEAVAIYEPGALSLLDQARAAAHANAKGNDAETPAATNKPKSTRGQKRRGPTNDTPPTNESAQGAAPTDTNGEASGESAASSAATPNAPSDADDLLGNEALDLM</sequence>
<evidence type="ECO:0000256" key="1">
    <source>
        <dbReference type="SAM" id="MobiDB-lite"/>
    </source>
</evidence>
<protein>
    <submittedName>
        <fullName evidence="3">PRTRC system protein E</fullName>
    </submittedName>
</protein>
<organism evidence="3 4">
    <name type="scientific">Pandoraea commovens</name>
    <dbReference type="NCBI Taxonomy" id="2508289"/>
    <lineage>
        <taxon>Bacteria</taxon>
        <taxon>Pseudomonadati</taxon>
        <taxon>Pseudomonadota</taxon>
        <taxon>Betaproteobacteria</taxon>
        <taxon>Burkholderiales</taxon>
        <taxon>Burkholderiaceae</taxon>
        <taxon>Pandoraea</taxon>
    </lineage>
</organism>
<feature type="compositionally biased region" description="Low complexity" evidence="1">
    <location>
        <begin position="128"/>
        <end position="146"/>
    </location>
</feature>